<feature type="coiled-coil region" evidence="1">
    <location>
        <begin position="87"/>
        <end position="209"/>
    </location>
</feature>
<feature type="coiled-coil region" evidence="1">
    <location>
        <begin position="333"/>
        <end position="388"/>
    </location>
</feature>
<dbReference type="STRING" id="74557.A0A1W0A4L8"/>
<dbReference type="AlphaFoldDB" id="A0A1W0A4L8"/>
<name>A0A1W0A4L8_9STRA</name>
<gene>
    <name evidence="2" type="ORF">THRCLA_20707</name>
</gene>
<reference evidence="2 3" key="1">
    <citation type="journal article" date="2014" name="Genome Biol. Evol.">
        <title>The secreted proteins of Achlya hypogyna and Thraustotheca clavata identify the ancestral oomycete secretome and reveal gene acquisitions by horizontal gene transfer.</title>
        <authorList>
            <person name="Misner I."/>
            <person name="Blouin N."/>
            <person name="Leonard G."/>
            <person name="Richards T.A."/>
            <person name="Lane C.E."/>
        </authorList>
    </citation>
    <scope>NUCLEOTIDE SEQUENCE [LARGE SCALE GENOMIC DNA]</scope>
    <source>
        <strain evidence="2 3">ATCC 34112</strain>
    </source>
</reference>
<accession>A0A1W0A4L8</accession>
<evidence type="ECO:0000313" key="3">
    <source>
        <dbReference type="Proteomes" id="UP000243217"/>
    </source>
</evidence>
<dbReference type="OrthoDB" id="74035at2759"/>
<evidence type="ECO:0000256" key="1">
    <source>
        <dbReference type="SAM" id="Coils"/>
    </source>
</evidence>
<organism evidence="2 3">
    <name type="scientific">Thraustotheca clavata</name>
    <dbReference type="NCBI Taxonomy" id="74557"/>
    <lineage>
        <taxon>Eukaryota</taxon>
        <taxon>Sar</taxon>
        <taxon>Stramenopiles</taxon>
        <taxon>Oomycota</taxon>
        <taxon>Saprolegniomycetes</taxon>
        <taxon>Saprolegniales</taxon>
        <taxon>Achlyaceae</taxon>
        <taxon>Thraustotheca</taxon>
    </lineage>
</organism>
<keyword evidence="1" id="KW-0175">Coiled coil</keyword>
<sequence length="540" mass="61269">MAHPSRLQESLVQRLRGNSKFIGGGQFRSALSPAPSSPKSSGCSNCFTLRATLKKLKVDLKATKPVIDDLQYKVSGVAMLSESFVLRQELTTSLSKATAQLNDAENRLQQAEQTITKGQMQLEQTQAELTTIRERPGSEVEEIYTKLKMQQDVNAEKQIQIESLKQQLDSSHKDTLDAKQQITTLESSLQSVTQMLEAARAAMDSMQSQLRTSVAQNQQNQLDMHALNSAHDQMLLQLRHDLEWWKSSSIATEAKSKQLNEEKAQLLERLSQMEDDHRKRAIVMQDMEREAQHLQLLRRKSCGDIVGLTQKYESLFLECAALRSERDASQSEVHSSIDTIKRLQSELQSAQNQLHQLEKDLLSKKCERNTLDNQMQKLQQDTETQSQRVADMHIELKDQMEKLTIAQNQVLKQRSQVHCLQTELRAVKNENDEMVHRLDEQQQTHTKALEKAMQSLVRLCVVAPTVNVHLSGQILPCKSVLPTDAIRSIVQKDILPVFSSIFLQQDEGISPTGSSLDTWLQSLLKEMQTSIEKHLKSVFQ</sequence>
<protein>
    <submittedName>
        <fullName evidence="2">Uncharacterized protein</fullName>
    </submittedName>
</protein>
<proteinExistence type="predicted"/>
<dbReference type="PANTHER" id="PTHR45615:SF80">
    <property type="entry name" value="GRIP DOMAIN-CONTAINING PROTEIN"/>
    <property type="match status" value="1"/>
</dbReference>
<feature type="coiled-coil region" evidence="1">
    <location>
        <begin position="249"/>
        <end position="276"/>
    </location>
</feature>
<evidence type="ECO:0000313" key="2">
    <source>
        <dbReference type="EMBL" id="OQS05139.1"/>
    </source>
</evidence>
<dbReference type="PANTHER" id="PTHR45615">
    <property type="entry name" value="MYOSIN HEAVY CHAIN, NON-MUSCLE"/>
    <property type="match status" value="1"/>
</dbReference>
<keyword evidence="3" id="KW-1185">Reference proteome</keyword>
<comment type="caution">
    <text evidence="2">The sequence shown here is derived from an EMBL/GenBank/DDBJ whole genome shotgun (WGS) entry which is preliminary data.</text>
</comment>
<dbReference type="Proteomes" id="UP000243217">
    <property type="component" value="Unassembled WGS sequence"/>
</dbReference>
<dbReference type="EMBL" id="JNBS01000498">
    <property type="protein sequence ID" value="OQS05139.1"/>
    <property type="molecule type" value="Genomic_DNA"/>
</dbReference>